<protein>
    <submittedName>
        <fullName evidence="3">Uncharacterized protein</fullName>
    </submittedName>
</protein>
<evidence type="ECO:0000256" key="1">
    <source>
        <dbReference type="SAM" id="MobiDB-lite"/>
    </source>
</evidence>
<dbReference type="Proteomes" id="UP000324748">
    <property type="component" value="Unassembled WGS sequence"/>
</dbReference>
<keyword evidence="2" id="KW-0732">Signal</keyword>
<feature type="compositionally biased region" description="Basic and acidic residues" evidence="1">
    <location>
        <begin position="331"/>
        <end position="361"/>
    </location>
</feature>
<feature type="compositionally biased region" description="Basic and acidic residues" evidence="1">
    <location>
        <begin position="175"/>
        <end position="188"/>
    </location>
</feature>
<feature type="compositionally biased region" description="Basic and acidic residues" evidence="1">
    <location>
        <begin position="121"/>
        <end position="132"/>
    </location>
</feature>
<feature type="chain" id="PRO_5022804476" evidence="2">
    <location>
        <begin position="25"/>
        <end position="423"/>
    </location>
</feature>
<dbReference type="AlphaFoldDB" id="A0A5B0LN61"/>
<evidence type="ECO:0000256" key="2">
    <source>
        <dbReference type="SAM" id="SignalP"/>
    </source>
</evidence>
<feature type="region of interest" description="Disordered" evidence="1">
    <location>
        <begin position="24"/>
        <end position="363"/>
    </location>
</feature>
<feature type="compositionally biased region" description="Pro residues" evidence="1">
    <location>
        <begin position="220"/>
        <end position="232"/>
    </location>
</feature>
<organism evidence="3 4">
    <name type="scientific">Puccinia graminis f. sp. tritici</name>
    <dbReference type="NCBI Taxonomy" id="56615"/>
    <lineage>
        <taxon>Eukaryota</taxon>
        <taxon>Fungi</taxon>
        <taxon>Dikarya</taxon>
        <taxon>Basidiomycota</taxon>
        <taxon>Pucciniomycotina</taxon>
        <taxon>Pucciniomycetes</taxon>
        <taxon>Pucciniales</taxon>
        <taxon>Pucciniaceae</taxon>
        <taxon>Puccinia</taxon>
    </lineage>
</organism>
<feature type="compositionally biased region" description="Basic and acidic residues" evidence="1">
    <location>
        <begin position="145"/>
        <end position="162"/>
    </location>
</feature>
<feature type="compositionally biased region" description="Basic and acidic residues" evidence="1">
    <location>
        <begin position="309"/>
        <end position="323"/>
    </location>
</feature>
<keyword evidence="4" id="KW-1185">Reference proteome</keyword>
<name>A0A5B0LN61_PUCGR</name>
<feature type="compositionally biased region" description="Basic and acidic residues" evidence="1">
    <location>
        <begin position="233"/>
        <end position="249"/>
    </location>
</feature>
<reference evidence="3 4" key="1">
    <citation type="submission" date="2019-05" db="EMBL/GenBank/DDBJ databases">
        <title>Emergence of the Ug99 lineage of the wheat stem rust pathogen through somatic hybridization.</title>
        <authorList>
            <person name="Li F."/>
            <person name="Upadhyaya N.M."/>
            <person name="Sperschneider J."/>
            <person name="Matny O."/>
            <person name="Nguyen-Phuc H."/>
            <person name="Mago R."/>
            <person name="Raley C."/>
            <person name="Miller M.E."/>
            <person name="Silverstein K.A.T."/>
            <person name="Henningsen E."/>
            <person name="Hirsch C.D."/>
            <person name="Visser B."/>
            <person name="Pretorius Z.A."/>
            <person name="Steffenson B.J."/>
            <person name="Schwessinger B."/>
            <person name="Dodds P.N."/>
            <person name="Figueroa M."/>
        </authorList>
    </citation>
    <scope>NUCLEOTIDE SEQUENCE [LARGE SCALE GENOMIC DNA]</scope>
    <source>
        <strain evidence="3">21-0</strain>
    </source>
</reference>
<evidence type="ECO:0000313" key="3">
    <source>
        <dbReference type="EMBL" id="KAA1065811.1"/>
    </source>
</evidence>
<dbReference type="EMBL" id="VSWC01000196">
    <property type="protein sequence ID" value="KAA1065811.1"/>
    <property type="molecule type" value="Genomic_DNA"/>
</dbReference>
<feature type="signal peptide" evidence="2">
    <location>
        <begin position="1"/>
        <end position="24"/>
    </location>
</feature>
<gene>
    <name evidence="3" type="ORF">PGT21_010817</name>
</gene>
<evidence type="ECO:0000313" key="4">
    <source>
        <dbReference type="Proteomes" id="UP000324748"/>
    </source>
</evidence>
<comment type="caution">
    <text evidence="3">The sequence shown here is derived from an EMBL/GenBank/DDBJ whole genome shotgun (WGS) entry which is preliminary data.</text>
</comment>
<proteinExistence type="predicted"/>
<feature type="compositionally biased region" description="Basic and acidic residues" evidence="1">
    <location>
        <begin position="285"/>
        <end position="301"/>
    </location>
</feature>
<feature type="compositionally biased region" description="Basic and acidic residues" evidence="1">
    <location>
        <begin position="196"/>
        <end position="205"/>
    </location>
</feature>
<dbReference type="OrthoDB" id="2504815at2759"/>
<feature type="compositionally biased region" description="Basic residues" evidence="1">
    <location>
        <begin position="56"/>
        <end position="65"/>
    </location>
</feature>
<sequence>MPSSRSLGAAILLGVMPLIQDSYSSPVGGRWESSRDLGPSISTSVHHGMSANPIVTRKKRSHPIRPRSSQAETISQRVNQILGSSDIVPPDALPEPKEKPDAPPTGASGPEKAAPPTAENKPQDKPTPDHEGNPFSRALGPNPPAKKDNGPGHEELIPHPIDDPSAPGPNPQPDGKPHEPHGDDHNGHEGAGGPPPKKDGPEEHPPPPPPPADSHKPVGHPEPNPLNPPHPPNGDEHPKTGPHGPEKAKIQTTEIAVIAGIRIERVDFPVPDSTPTHPPAPADANAHHGPKENPLDEKDHAPPPPVASGHDDPKSHPSEKDHPPPPAPADAHAEPKDHPPAPAAEHGHDHPAEKDHPEPKQVEIPGVIMITNDSKAGKTTEAGPRAIRITTDKLKSVSFPPLVFIMSLTTDAQVLSHRLELLL</sequence>
<feature type="compositionally biased region" description="Polar residues" evidence="1">
    <location>
        <begin position="67"/>
        <end position="83"/>
    </location>
</feature>
<accession>A0A5B0LN61</accession>